<reference evidence="1" key="1">
    <citation type="submission" date="2019-10" db="EMBL/GenBank/DDBJ databases">
        <title>Whole genome sequencing of Borrelia miyamotoi strains isolated in Europe.</title>
        <authorList>
            <person name="Sprong H."/>
            <person name="Azagi T."/>
            <person name="Kuleshov K.V."/>
            <person name="Platonov A.E."/>
            <person name="Hoornstra D."/>
            <person name="Hovius J.W."/>
        </authorList>
    </citation>
    <scope>NUCLEOTIDE SEQUENCE</scope>
    <source>
        <strain evidence="1">NL-IR-2</strain>
        <plasmid evidence="1">unnamed</plasmid>
    </source>
</reference>
<protein>
    <submittedName>
        <fullName evidence="1">Uncharacterized protein</fullName>
    </submittedName>
</protein>
<organism evidence="1">
    <name type="scientific">Borrelia miyamotoi</name>
    <dbReference type="NCBI Taxonomy" id="47466"/>
    <lineage>
        <taxon>Bacteria</taxon>
        <taxon>Pseudomonadati</taxon>
        <taxon>Spirochaetota</taxon>
        <taxon>Spirochaetia</taxon>
        <taxon>Spirochaetales</taxon>
        <taxon>Borreliaceae</taxon>
        <taxon>Borrelia</taxon>
    </lineage>
</organism>
<dbReference type="RefSeq" id="WP_152301155.1">
    <property type="nucleotide sequence ID" value="NZ_CP044629.1"/>
</dbReference>
<proteinExistence type="predicted"/>
<dbReference type="EMBL" id="CP044629">
    <property type="protein sequence ID" value="QFP42437.1"/>
    <property type="molecule type" value="Genomic_DNA"/>
</dbReference>
<accession>A0A5P8AR49</accession>
<geneLocation type="plasmid" evidence="1">
    <name>unnamed</name>
</geneLocation>
<gene>
    <name evidence="1" type="ORF">F9Y90_04825</name>
</gene>
<name>A0A5P8AR49_9SPIR</name>
<dbReference type="AlphaFoldDB" id="A0A5P8AR49"/>
<sequence>MFLNFCIANRNASISFGIPKINKKSIFVNKYFQIHEFIEEMLFVLDKVKGLFVSIYDDEFIKEPTSHINLYMVFII</sequence>
<keyword evidence="1" id="KW-0614">Plasmid</keyword>
<evidence type="ECO:0000313" key="1">
    <source>
        <dbReference type="EMBL" id="QFP42437.1"/>
    </source>
</evidence>